<protein>
    <submittedName>
        <fullName evidence="3">Beta-lactamase</fullName>
    </submittedName>
</protein>
<dbReference type="Proteomes" id="UP000516422">
    <property type="component" value="Chromosome"/>
</dbReference>
<dbReference type="Gene3D" id="3.40.50.300">
    <property type="entry name" value="P-loop containing nucleotide triphosphate hydrolases"/>
    <property type="match status" value="1"/>
</dbReference>
<evidence type="ECO:0000313" key="3">
    <source>
        <dbReference type="EMBL" id="QNT94219.1"/>
    </source>
</evidence>
<name>A0A7H1Q1N9_9ACTN</name>
<dbReference type="Gene3D" id="3.40.710.10">
    <property type="entry name" value="DD-peptidase/beta-lactamase superfamily"/>
    <property type="match status" value="1"/>
</dbReference>
<dbReference type="InterPro" id="IPR012338">
    <property type="entry name" value="Beta-lactam/transpept-like"/>
</dbReference>
<dbReference type="InterPro" id="IPR001466">
    <property type="entry name" value="Beta-lactam-related"/>
</dbReference>
<dbReference type="Pfam" id="PF24491">
    <property type="entry name" value="DUF7586"/>
    <property type="match status" value="1"/>
</dbReference>
<dbReference type="EMBL" id="CP051006">
    <property type="protein sequence ID" value="QNT94219.1"/>
    <property type="molecule type" value="Genomic_DNA"/>
</dbReference>
<evidence type="ECO:0000259" key="1">
    <source>
        <dbReference type="Pfam" id="PF00144"/>
    </source>
</evidence>
<dbReference type="AlphaFoldDB" id="A0A7H1Q1N9"/>
<dbReference type="InterPro" id="IPR050491">
    <property type="entry name" value="AmpC-like"/>
</dbReference>
<gene>
    <name evidence="3" type="ORF">HEP81_03924</name>
</gene>
<accession>A0A7H1Q1N9</accession>
<dbReference type="InterPro" id="IPR027417">
    <property type="entry name" value="P-loop_NTPase"/>
</dbReference>
<evidence type="ECO:0000259" key="2">
    <source>
        <dbReference type="Pfam" id="PF24491"/>
    </source>
</evidence>
<dbReference type="Pfam" id="PF00144">
    <property type="entry name" value="Beta-lactamase"/>
    <property type="match status" value="1"/>
</dbReference>
<dbReference type="InterPro" id="IPR056008">
    <property type="entry name" value="DUF7586"/>
</dbReference>
<organism evidence="3 4">
    <name type="scientific">Streptomyces griseofuscus</name>
    <dbReference type="NCBI Taxonomy" id="146922"/>
    <lineage>
        <taxon>Bacteria</taxon>
        <taxon>Bacillati</taxon>
        <taxon>Actinomycetota</taxon>
        <taxon>Actinomycetes</taxon>
        <taxon>Kitasatosporales</taxon>
        <taxon>Streptomycetaceae</taxon>
        <taxon>Streptomyces</taxon>
    </lineage>
</organism>
<feature type="domain" description="DUF7586" evidence="2">
    <location>
        <begin position="499"/>
        <end position="583"/>
    </location>
</feature>
<evidence type="ECO:0000313" key="4">
    <source>
        <dbReference type="Proteomes" id="UP000516422"/>
    </source>
</evidence>
<reference evidence="3 4" key="1">
    <citation type="submission" date="2020-04" db="EMBL/GenBank/DDBJ databases">
        <title>Characterization and engineering of Streptomyces griseofuscus DSM40191 as a potential heterologous host for expression of BGCs.</title>
        <authorList>
            <person name="Gren T."/>
            <person name="Whitford C.M."/>
            <person name="Mohite O.S."/>
            <person name="Joergensen T.S."/>
            <person name="Nielsen J.B."/>
            <person name="Lee S.Y."/>
            <person name="Weber T."/>
        </authorList>
    </citation>
    <scope>NUCLEOTIDE SEQUENCE [LARGE SCALE GENOMIC DNA]</scope>
    <source>
        <strain evidence="3 4">DSM 40191</strain>
    </source>
</reference>
<dbReference type="KEGG" id="sgf:HEP81_03924"/>
<sequence length="605" mass="64788">MDLASSRRLGAAAMRLIWALAGGCPEAVLEANFPPRHPDTRLRLESLAATVVEVHCRCPPAEAARRYAERAPGAHAVHVVHELRPEAVAQYDRPLGYGTVITVDTILNRSAWASSRPASPVAPGRVQRVGNGFDARHSSRWTGGMTTSQDALLPGTQRALLHRIAVAQSEGRAPSLVAAVVRGGQAVWHGARSSVDGHAPDENVQYRIGSITKTFTAVLVMRLRDEGVLDLSDPLDKHLPGTGVREATIAELLAHTSGVAAESPGPWWERTPGSLRPELADVLGEQPLLHPAGRLHHYSNTGYTLLGALVEELRGAPWEEVLRREILEPLGLHRTTPQPEAPYAGGWAVHPWADALLPEPMEDLGRMASAGQLWSTTGDLAKFAVFLARGDERVLGAESVREMRTPAAPAEAPDVVDGVTYGLGMQLHARGGHLLFGHSGSLPGFLANLTISLEDDVAAVVLANCTSGPSLGAVGDDLVRIVAEAEPRIPEPWRPLREVDPAVLELAGQWYWGTGAFGLRVTADGHISLGPLTGGGRGSRFRPNGDGTWTGLEDYYAGELLRPVRRPDGSLSHLDLGSFVFTRQPYDPEAPVPGGVDPQGWRGIK</sequence>
<dbReference type="PANTHER" id="PTHR46825:SF7">
    <property type="entry name" value="D-ALANYL-D-ALANINE CARBOXYPEPTIDASE"/>
    <property type="match status" value="1"/>
</dbReference>
<proteinExistence type="predicted"/>
<dbReference type="SUPFAM" id="SSF56601">
    <property type="entry name" value="beta-lactamase/transpeptidase-like"/>
    <property type="match status" value="1"/>
</dbReference>
<feature type="domain" description="Beta-lactamase-related" evidence="1">
    <location>
        <begin position="169"/>
        <end position="483"/>
    </location>
</feature>
<dbReference type="PANTHER" id="PTHR46825">
    <property type="entry name" value="D-ALANYL-D-ALANINE-CARBOXYPEPTIDASE/ENDOPEPTIDASE AMPH"/>
    <property type="match status" value="1"/>
</dbReference>